<feature type="region of interest" description="Disordered" evidence="7">
    <location>
        <begin position="148"/>
        <end position="194"/>
    </location>
</feature>
<accession>A0A8X7MZQ8</accession>
<comment type="subcellular location">
    <subcellularLocation>
        <location evidence="1 6">Membrane</location>
        <topology evidence="1 6">Multi-pass membrane protein</topology>
    </subcellularLocation>
</comment>
<feature type="region of interest" description="Disordered" evidence="7">
    <location>
        <begin position="321"/>
        <end position="360"/>
    </location>
</feature>
<proteinExistence type="inferred from homology"/>
<feature type="region of interest" description="Disordered" evidence="7">
    <location>
        <begin position="26"/>
        <end position="55"/>
    </location>
</feature>
<dbReference type="Proteomes" id="UP000077684">
    <property type="component" value="Unassembled WGS sequence"/>
</dbReference>
<evidence type="ECO:0000256" key="3">
    <source>
        <dbReference type="ARBA" id="ARBA00022692"/>
    </source>
</evidence>
<keyword evidence="5" id="KW-0472">Membrane</keyword>
<dbReference type="AlphaFoldDB" id="A0A8X7MZQ8"/>
<evidence type="ECO:0000256" key="4">
    <source>
        <dbReference type="ARBA" id="ARBA00022989"/>
    </source>
</evidence>
<dbReference type="PANTHER" id="PTHR12300">
    <property type="entry name" value="HVA22-LIKE PROTEINS"/>
    <property type="match status" value="1"/>
</dbReference>
<organism evidence="8 9">
    <name type="scientific">Tilletia controversa</name>
    <name type="common">dwarf bunt fungus</name>
    <dbReference type="NCBI Taxonomy" id="13291"/>
    <lineage>
        <taxon>Eukaryota</taxon>
        <taxon>Fungi</taxon>
        <taxon>Dikarya</taxon>
        <taxon>Basidiomycota</taxon>
        <taxon>Ustilaginomycotina</taxon>
        <taxon>Exobasidiomycetes</taxon>
        <taxon>Tilletiales</taxon>
        <taxon>Tilletiaceae</taxon>
        <taxon>Tilletia</taxon>
    </lineage>
</organism>
<evidence type="ECO:0000313" key="9">
    <source>
        <dbReference type="Proteomes" id="UP000077684"/>
    </source>
</evidence>
<dbReference type="PANTHER" id="PTHR12300:SF161">
    <property type="entry name" value="RECEPTOR EXPRESSION-ENHANCING PROTEIN"/>
    <property type="match status" value="1"/>
</dbReference>
<feature type="compositionally biased region" description="Low complexity" evidence="7">
    <location>
        <begin position="172"/>
        <end position="182"/>
    </location>
</feature>
<dbReference type="InterPro" id="IPR004345">
    <property type="entry name" value="TB2_DP1_HVA22"/>
</dbReference>
<name>A0A8X7MZQ8_9BASI</name>
<comment type="caution">
    <text evidence="8">The sequence shown here is derived from an EMBL/GenBank/DDBJ whole genome shotgun (WGS) entry which is preliminary data.</text>
</comment>
<feature type="compositionally biased region" description="Basic residues" evidence="7">
    <location>
        <begin position="42"/>
        <end position="53"/>
    </location>
</feature>
<feature type="compositionally biased region" description="Polar residues" evidence="7">
    <location>
        <begin position="183"/>
        <end position="194"/>
    </location>
</feature>
<feature type="compositionally biased region" description="Acidic residues" evidence="7">
    <location>
        <begin position="337"/>
        <end position="349"/>
    </location>
</feature>
<dbReference type="Pfam" id="PF03134">
    <property type="entry name" value="TB2_DP1_HVA22"/>
    <property type="match status" value="1"/>
</dbReference>
<dbReference type="GO" id="GO:0016020">
    <property type="term" value="C:membrane"/>
    <property type="evidence" value="ECO:0007669"/>
    <property type="project" value="UniProtKB-SubCell"/>
</dbReference>
<keyword evidence="9" id="KW-1185">Reference proteome</keyword>
<evidence type="ECO:0000313" key="8">
    <source>
        <dbReference type="EMBL" id="KAE8253569.1"/>
    </source>
</evidence>
<protein>
    <recommendedName>
        <fullName evidence="6">Protein YOP1</fullName>
    </recommendedName>
</protein>
<reference evidence="8" key="1">
    <citation type="submission" date="2016-04" db="EMBL/GenBank/DDBJ databases">
        <authorList>
            <person name="Nguyen H.D."/>
            <person name="Samba Siva P."/>
            <person name="Cullis J."/>
            <person name="Levesque C.A."/>
            <person name="Hambleton S."/>
        </authorList>
    </citation>
    <scope>NUCLEOTIDE SEQUENCE</scope>
    <source>
        <strain evidence="8">DAOMC 236426</strain>
    </source>
</reference>
<evidence type="ECO:0000256" key="7">
    <source>
        <dbReference type="SAM" id="MobiDB-lite"/>
    </source>
</evidence>
<gene>
    <name evidence="8" type="ORF">A4X06_0g1349</name>
</gene>
<dbReference type="EMBL" id="LWDE02000086">
    <property type="protein sequence ID" value="KAE8253569.1"/>
    <property type="molecule type" value="Genomic_DNA"/>
</dbReference>
<evidence type="ECO:0000256" key="5">
    <source>
        <dbReference type="ARBA" id="ARBA00023136"/>
    </source>
</evidence>
<keyword evidence="3" id="KW-0812">Transmembrane</keyword>
<evidence type="ECO:0000256" key="6">
    <source>
        <dbReference type="RuleBase" id="RU362006"/>
    </source>
</evidence>
<feature type="compositionally biased region" description="Low complexity" evidence="7">
    <location>
        <begin position="150"/>
        <end position="162"/>
    </location>
</feature>
<reference evidence="8" key="2">
    <citation type="journal article" date="2019" name="IMA Fungus">
        <title>Genome sequencing and comparison of five Tilletia species to identify candidate genes for the detection of regulated species infecting wheat.</title>
        <authorList>
            <person name="Nguyen H.D.T."/>
            <person name="Sultana T."/>
            <person name="Kesanakurti P."/>
            <person name="Hambleton S."/>
        </authorList>
    </citation>
    <scope>NUCLEOTIDE SEQUENCE</scope>
    <source>
        <strain evidence="8">DAOMC 236426</strain>
    </source>
</reference>
<comment type="similarity">
    <text evidence="2 6">Belongs to the DP1 family.</text>
</comment>
<evidence type="ECO:0000256" key="2">
    <source>
        <dbReference type="ARBA" id="ARBA00008573"/>
    </source>
</evidence>
<sequence length="392" mass="41027">MTVTQVHVPGPFCALRPLDHHPIDSTLPGADDINSLSGQHSTRSKRATTHTHPRSLDIPPPMAALLLLFIPLRILSPVVTLAYPLYESYKCITLTPSALRQASAAAAAADDDVNRADGGGGAVPAPNWTSRLSAYGYGLASARGGGIEGADGPDQDGAAAAVGGSGSGSGSGSARLRTGRGSNASGLSVGAASQSGLPVTTAGEVAELESWLMYWSILAIIHLVESTVEWVWNWIPLYAHLKILFEFWLVLPQTRGATFLYITYVEPFLDSHENDIDDLIAEGKRRARAAGVAWLSKLWAAIRDTVVPSIATAAASAHRAQNDAAQRGGGAGSREAADEDSDGNGDEDGGAANGPTYQPYWPGLRAVNPNMLFEAAMSALNTHEGNAARDAD</sequence>
<keyword evidence="4" id="KW-1133">Transmembrane helix</keyword>
<evidence type="ECO:0000256" key="1">
    <source>
        <dbReference type="ARBA" id="ARBA00004141"/>
    </source>
</evidence>